<dbReference type="PANTHER" id="PTHR30040">
    <property type="entry name" value="THIAMINE BIOSYNTHESIS LIPOPROTEIN APBE"/>
    <property type="match status" value="1"/>
</dbReference>
<protein>
    <recommendedName>
        <fullName evidence="3">FAD:protein FMN transferase</fullName>
        <ecNumber evidence="2">2.7.1.180</ecNumber>
    </recommendedName>
    <alternativeName>
        <fullName evidence="9">Flavin transferase</fullName>
    </alternativeName>
</protein>
<organism evidence="11 12">
    <name type="scientific">Microbacterium lacus</name>
    <dbReference type="NCBI Taxonomy" id="415217"/>
    <lineage>
        <taxon>Bacteria</taxon>
        <taxon>Bacillati</taxon>
        <taxon>Actinomycetota</taxon>
        <taxon>Actinomycetes</taxon>
        <taxon>Micrococcales</taxon>
        <taxon>Microbacteriaceae</taxon>
        <taxon>Microbacterium</taxon>
    </lineage>
</organism>
<keyword evidence="5 11" id="KW-0808">Transferase</keyword>
<comment type="cofactor">
    <cofactor evidence="1">
        <name>Mg(2+)</name>
        <dbReference type="ChEBI" id="CHEBI:18420"/>
    </cofactor>
</comment>
<keyword evidence="12" id="KW-1185">Reference proteome</keyword>
<evidence type="ECO:0000313" key="11">
    <source>
        <dbReference type="EMBL" id="GAA1672201.1"/>
    </source>
</evidence>
<evidence type="ECO:0000256" key="6">
    <source>
        <dbReference type="ARBA" id="ARBA00022723"/>
    </source>
</evidence>
<dbReference type="Pfam" id="PF02424">
    <property type="entry name" value="ApbE"/>
    <property type="match status" value="2"/>
</dbReference>
<dbReference type="EC" id="2.7.1.180" evidence="2"/>
<keyword evidence="8" id="KW-0460">Magnesium</keyword>
<evidence type="ECO:0000256" key="4">
    <source>
        <dbReference type="ARBA" id="ARBA00022630"/>
    </source>
</evidence>
<evidence type="ECO:0000256" key="2">
    <source>
        <dbReference type="ARBA" id="ARBA00011955"/>
    </source>
</evidence>
<evidence type="ECO:0000256" key="9">
    <source>
        <dbReference type="ARBA" id="ARBA00031306"/>
    </source>
</evidence>
<dbReference type="EMBL" id="BAAAPK010000001">
    <property type="protein sequence ID" value="GAA1672201.1"/>
    <property type="molecule type" value="Genomic_DNA"/>
</dbReference>
<accession>A0ABP4SFL8</accession>
<evidence type="ECO:0000256" key="7">
    <source>
        <dbReference type="ARBA" id="ARBA00022827"/>
    </source>
</evidence>
<keyword evidence="7" id="KW-0274">FAD</keyword>
<comment type="caution">
    <text evidence="11">The sequence shown here is derived from an EMBL/GenBank/DDBJ whole genome shotgun (WGS) entry which is preliminary data.</text>
</comment>
<dbReference type="InterPro" id="IPR003374">
    <property type="entry name" value="ApbE-like_sf"/>
</dbReference>
<sequence>MIATGAAALTRSVRVEEIMGMPISIHVLTGGVPDAETEQSIAACFAELRDIDRVFSTYRADSDISRIARGELTLRDADPRVAEVEAACRAAAIETGGLFSATWNGTFDPTGFVKGWAVESAARRHLAPLLGTVDAVGINAGGDAQLFTAGGSAWVWNVGIADPRHPGRVIATLPVRTGAVATSGSAERGAHIIDPRTGSPARGVLSATVVDASLARADLWATTAVIAGFEDRTWIPRAGTRTGILIADDGRVTRWLDGTSVDVVPPGMLLG</sequence>
<gene>
    <name evidence="11" type="ORF">GCM10009807_15370</name>
</gene>
<comment type="catalytic activity">
    <reaction evidence="10">
        <text>L-threonyl-[protein] + FAD = FMN-L-threonyl-[protein] + AMP + H(+)</text>
        <dbReference type="Rhea" id="RHEA:36847"/>
        <dbReference type="Rhea" id="RHEA-COMP:11060"/>
        <dbReference type="Rhea" id="RHEA-COMP:11061"/>
        <dbReference type="ChEBI" id="CHEBI:15378"/>
        <dbReference type="ChEBI" id="CHEBI:30013"/>
        <dbReference type="ChEBI" id="CHEBI:57692"/>
        <dbReference type="ChEBI" id="CHEBI:74257"/>
        <dbReference type="ChEBI" id="CHEBI:456215"/>
        <dbReference type="EC" id="2.7.1.180"/>
    </reaction>
</comment>
<evidence type="ECO:0000313" key="12">
    <source>
        <dbReference type="Proteomes" id="UP001500596"/>
    </source>
</evidence>
<reference evidence="12" key="1">
    <citation type="journal article" date="2019" name="Int. J. Syst. Evol. Microbiol.">
        <title>The Global Catalogue of Microorganisms (GCM) 10K type strain sequencing project: providing services to taxonomists for standard genome sequencing and annotation.</title>
        <authorList>
            <consortium name="The Broad Institute Genomics Platform"/>
            <consortium name="The Broad Institute Genome Sequencing Center for Infectious Disease"/>
            <person name="Wu L."/>
            <person name="Ma J."/>
        </authorList>
    </citation>
    <scope>NUCLEOTIDE SEQUENCE [LARGE SCALE GENOMIC DNA]</scope>
    <source>
        <strain evidence="12">JCM 15575</strain>
    </source>
</reference>
<proteinExistence type="predicted"/>
<dbReference type="GO" id="GO:0016740">
    <property type="term" value="F:transferase activity"/>
    <property type="evidence" value="ECO:0007669"/>
    <property type="project" value="UniProtKB-KW"/>
</dbReference>
<keyword evidence="6" id="KW-0479">Metal-binding</keyword>
<dbReference type="SUPFAM" id="SSF143631">
    <property type="entry name" value="ApbE-like"/>
    <property type="match status" value="1"/>
</dbReference>
<dbReference type="Proteomes" id="UP001500596">
    <property type="component" value="Unassembled WGS sequence"/>
</dbReference>
<evidence type="ECO:0000256" key="8">
    <source>
        <dbReference type="ARBA" id="ARBA00022842"/>
    </source>
</evidence>
<evidence type="ECO:0000256" key="10">
    <source>
        <dbReference type="ARBA" id="ARBA00048540"/>
    </source>
</evidence>
<name>A0ABP4SFL8_9MICO</name>
<evidence type="ECO:0000256" key="1">
    <source>
        <dbReference type="ARBA" id="ARBA00001946"/>
    </source>
</evidence>
<dbReference type="PANTHER" id="PTHR30040:SF2">
    <property type="entry name" value="FAD:PROTEIN FMN TRANSFERASE"/>
    <property type="match status" value="1"/>
</dbReference>
<evidence type="ECO:0000256" key="3">
    <source>
        <dbReference type="ARBA" id="ARBA00016337"/>
    </source>
</evidence>
<dbReference type="RefSeq" id="WP_344053235.1">
    <property type="nucleotide sequence ID" value="NZ_BAAAPK010000001.1"/>
</dbReference>
<dbReference type="InterPro" id="IPR024932">
    <property type="entry name" value="ApbE"/>
</dbReference>
<dbReference type="Gene3D" id="3.10.520.10">
    <property type="entry name" value="ApbE-like domains"/>
    <property type="match status" value="2"/>
</dbReference>
<evidence type="ECO:0000256" key="5">
    <source>
        <dbReference type="ARBA" id="ARBA00022679"/>
    </source>
</evidence>
<keyword evidence="4" id="KW-0285">Flavoprotein</keyword>